<gene>
    <name evidence="1" type="ORF">E6C60_0527</name>
</gene>
<organism evidence="1 2">
    <name type="scientific">Paenibacillus algicola</name>
    <dbReference type="NCBI Taxonomy" id="2565926"/>
    <lineage>
        <taxon>Bacteria</taxon>
        <taxon>Bacillati</taxon>
        <taxon>Bacillota</taxon>
        <taxon>Bacilli</taxon>
        <taxon>Bacillales</taxon>
        <taxon>Paenibacillaceae</taxon>
        <taxon>Paenibacillus</taxon>
    </lineage>
</organism>
<dbReference type="EMBL" id="CP040396">
    <property type="protein sequence ID" value="QCT01250.1"/>
    <property type="molecule type" value="Genomic_DNA"/>
</dbReference>
<dbReference type="RefSeq" id="WP_175415159.1">
    <property type="nucleotide sequence ID" value="NZ_CP040396.1"/>
</dbReference>
<reference evidence="1 2" key="1">
    <citation type="submission" date="2019-05" db="EMBL/GenBank/DDBJ databases">
        <authorList>
            <person name="Chen C."/>
        </authorList>
    </citation>
    <scope>NUCLEOTIDE SEQUENCE [LARGE SCALE GENOMIC DNA]</scope>
    <source>
        <strain evidence="1 2">HB172198</strain>
    </source>
</reference>
<protein>
    <submittedName>
        <fullName evidence="1">Uncharacterized protein</fullName>
    </submittedName>
</protein>
<sequence length="101" mass="11411">MECIVHFTVVQKEGPKKLRGLIFVEAGERPAGEDLIGMFADMDLHVVPDPDDSQRFLPAGLDPAFRYIRVNELNLGEEKHQEDHNLKSILNELLSPKRAGF</sequence>
<evidence type="ECO:0000313" key="2">
    <source>
        <dbReference type="Proteomes" id="UP000300879"/>
    </source>
</evidence>
<dbReference type="AlphaFoldDB" id="A0A4P8XID7"/>
<dbReference type="Proteomes" id="UP000300879">
    <property type="component" value="Chromosome"/>
</dbReference>
<dbReference type="KEGG" id="palo:E6C60_0527"/>
<keyword evidence="2" id="KW-1185">Reference proteome</keyword>
<proteinExistence type="predicted"/>
<evidence type="ECO:0000313" key="1">
    <source>
        <dbReference type="EMBL" id="QCT01250.1"/>
    </source>
</evidence>
<name>A0A4P8XID7_9BACL</name>
<accession>A0A4P8XID7</accession>